<dbReference type="PANTHER" id="PTHR23152">
    <property type="entry name" value="2-OXOGLUTARATE DEHYDROGENASE"/>
    <property type="match status" value="1"/>
</dbReference>
<dbReference type="NCBIfam" id="TIGR00239">
    <property type="entry name" value="2oxo_dh_E1"/>
    <property type="match status" value="1"/>
</dbReference>
<dbReference type="InterPro" id="IPR001017">
    <property type="entry name" value="DH_E1"/>
</dbReference>
<dbReference type="SUPFAM" id="SSF51230">
    <property type="entry name" value="Single hybrid motif"/>
    <property type="match status" value="1"/>
</dbReference>
<dbReference type="InterPro" id="IPR005475">
    <property type="entry name" value="Transketolase-like_Pyr-bd"/>
</dbReference>
<dbReference type="CDD" id="cd06849">
    <property type="entry name" value="lipoyl_domain"/>
    <property type="match status" value="1"/>
</dbReference>
<reference evidence="13" key="1">
    <citation type="submission" date="2023-01" db="EMBL/GenBank/DDBJ databases">
        <title>Metagenome sequencing of chrysophaentin producing Chrysophaeum taylorii.</title>
        <authorList>
            <person name="Davison J."/>
            <person name="Bewley C."/>
        </authorList>
    </citation>
    <scope>NUCLEOTIDE SEQUENCE</scope>
    <source>
        <strain evidence="13">NIES-1699</strain>
    </source>
</reference>
<comment type="function">
    <text evidence="8">The 2-oxoglutarate dehydrogenase complex catalyzes the overall conversion of 2-oxoglutarate to succinyl-CoA and CO(2). It contains multiple copies of three enzymatic components: 2-oxoglutarate dehydrogenase (E1), dihydrolipoamide succinyltransferase (E2) and lipoamide dehydrogenase (E3).</text>
</comment>
<dbReference type="Pfam" id="PF16870">
    <property type="entry name" value="OxoGdeHyase_C"/>
    <property type="match status" value="1"/>
</dbReference>
<evidence type="ECO:0000313" key="13">
    <source>
        <dbReference type="EMBL" id="KAJ8609182.1"/>
    </source>
</evidence>
<evidence type="ECO:0000256" key="9">
    <source>
        <dbReference type="ARBA" id="ARBA00040267"/>
    </source>
</evidence>
<feature type="region of interest" description="Disordered" evidence="11">
    <location>
        <begin position="141"/>
        <end position="171"/>
    </location>
</feature>
<dbReference type="PROSITE" id="PS50968">
    <property type="entry name" value="BIOTINYL_LIPOYL"/>
    <property type="match status" value="1"/>
</dbReference>
<dbReference type="GO" id="GO:0004591">
    <property type="term" value="F:oxoglutarate dehydrogenase (succinyl-transferring) activity"/>
    <property type="evidence" value="ECO:0007669"/>
    <property type="project" value="UniProtKB-EC"/>
</dbReference>
<dbReference type="Pfam" id="PF00676">
    <property type="entry name" value="E1_dh"/>
    <property type="match status" value="1"/>
</dbReference>
<name>A0AAD7UL44_9STRA</name>
<evidence type="ECO:0000256" key="7">
    <source>
        <dbReference type="ARBA" id="ARBA00023052"/>
    </source>
</evidence>
<evidence type="ECO:0000256" key="6">
    <source>
        <dbReference type="ARBA" id="ARBA00023002"/>
    </source>
</evidence>
<feature type="domain" description="Lipoyl-binding" evidence="12">
    <location>
        <begin position="26"/>
        <end position="101"/>
    </location>
</feature>
<dbReference type="SMART" id="SM00861">
    <property type="entry name" value="Transket_pyr"/>
    <property type="match status" value="1"/>
</dbReference>
<proteinExistence type="inferred from homology"/>
<dbReference type="CDD" id="cd02016">
    <property type="entry name" value="TPP_E1_OGDC_like"/>
    <property type="match status" value="1"/>
</dbReference>
<dbReference type="Gene3D" id="3.40.50.11610">
    <property type="entry name" value="Multifunctional 2-oxoglutarate metabolism enzyme, C-terminal domain"/>
    <property type="match status" value="1"/>
</dbReference>
<dbReference type="EC" id="1.2.4.2" evidence="3"/>
<sequence>MRFFFFVKVVPRLARPIVSTPRRRELLKVNVPTLGDSITEATIVSLETSAGDAVKADQVVAVLETDKVSVEVYAPQAGVLKDYAVKVDDTVVVGAPICTIDTDQQQQKAVVPTTTTTTTTAPVVAASTPVVAASTPVVAATPPQPVATPSAATPASHHHHHQHSSSGWEKKRSAPYFLSGSSGTYADAMFESWSRDPTSVHASWAAYFSTGGDFSVVPEGRSPETSSSSSYGADTMRALHLIAAFQKRGHERADLDPLKMSMREPLEDLDPRTYGFDPVADAHRPLRLSENSGSAVAGLLGSADVNGDGHTTLEELVEFLRATYCGTIGIEAEHITDLQKTNWLRSRIEVPRAPLTKEKRLHVLERLAYSEKFEAVLGTKFNTAKRFGLEGVESMIPGMKVMVDAATLHGVTDVIIGMPHRGRLNVLCNVLRKPVEVIFREFSGGTLQQQNKAAAADDDWSSSGDVKYHLGTSFDRAYPDGRRVHIEVLPNPSHLEAVDPLVVGKARARLDMKGDAQGDTVLPVLVHGDAAFAGQGVVYETFQMYDLEAYKCGGTIHVICNNQVGFTANPDQGRSTTYASDLGKAFDSPIFHVNADDPEAVVRVFELAVAWRQKFKTDAVIDLVGYRRYGHNEIDEPTFTQPRMYELIRKQKSVLEKYVDHVQTTAPVISKAEADAAVAAAVATFNDAYEKKDEYVWDEDIWGQNWAAIVNPKRIGRGAYDKTGVDAETLNRVGRALTWVPENFSLHRRLRPRLEQFREAMESGENITWGLAEQLAFGTLLLEGIPVRFTGQDVERGTFTHRHAVAHDQKTGEKHVFLNALGGDANLYIANSLLSEYGVLGFELGYSMETPNVLVLWEAQFGDFANGAQIIIDQFLASGEAKWMRQSGLVLLLPHGYQGQGPEHSSCRIERFLAQADEDPDVIPPNLDTLQGQTRQVQLNNWQVINPTTPANYFHALRRQQHREFRKPLVVASTKALLRHKLAVSKLEHFLSGNRFRRTYGEMFPTEIDDNQNIRRLIFCSGKIYYELLEARRHSQTKDVAIVRLEQISPFPFDQIANYAKSYPNAHLVWCQEEPKNMGCWYFVRDRIITATRFLNSNEQVPGYVGRTTMASTAEGYGQVHDQEQKKILQTALSNELTAVPFGRLH</sequence>
<evidence type="ECO:0000259" key="12">
    <source>
        <dbReference type="PROSITE" id="PS50968"/>
    </source>
</evidence>
<evidence type="ECO:0000256" key="4">
    <source>
        <dbReference type="ARBA" id="ARBA00022823"/>
    </source>
</evidence>
<comment type="caution">
    <text evidence="13">The sequence shown here is derived from an EMBL/GenBank/DDBJ whole genome shotgun (WGS) entry which is preliminary data.</text>
</comment>
<dbReference type="InterPro" id="IPR042179">
    <property type="entry name" value="KGD_C_sf"/>
</dbReference>
<dbReference type="InterPro" id="IPR003016">
    <property type="entry name" value="2-oxoA_DH_lipoyl-BS"/>
</dbReference>
<dbReference type="InterPro" id="IPR029061">
    <property type="entry name" value="THDP-binding"/>
</dbReference>
<dbReference type="FunFam" id="3.40.50.12470:FF:000003">
    <property type="entry name" value="2-oxoglutarate dehydrogenase E1 component"/>
    <property type="match status" value="1"/>
</dbReference>
<evidence type="ECO:0000256" key="2">
    <source>
        <dbReference type="ARBA" id="ARBA00006936"/>
    </source>
</evidence>
<keyword evidence="14" id="KW-1185">Reference proteome</keyword>
<feature type="compositionally biased region" description="Low complexity" evidence="11">
    <location>
        <begin position="141"/>
        <end position="155"/>
    </location>
</feature>
<comment type="similarity">
    <text evidence="2">Belongs to the alpha-ketoglutarate dehydrogenase family.</text>
</comment>
<dbReference type="GO" id="GO:0045252">
    <property type="term" value="C:oxoglutarate dehydrogenase complex"/>
    <property type="evidence" value="ECO:0007669"/>
    <property type="project" value="TreeGrafter"/>
</dbReference>
<keyword evidence="5" id="KW-0809">Transit peptide</keyword>
<dbReference type="Gene3D" id="3.40.50.970">
    <property type="match status" value="1"/>
</dbReference>
<dbReference type="PANTHER" id="PTHR23152:SF4">
    <property type="entry name" value="2-OXOADIPATE DEHYDROGENASE COMPLEX COMPONENT E1"/>
    <property type="match status" value="1"/>
</dbReference>
<dbReference type="GO" id="GO:0005739">
    <property type="term" value="C:mitochondrion"/>
    <property type="evidence" value="ECO:0007669"/>
    <property type="project" value="TreeGrafter"/>
</dbReference>
<dbReference type="PIRSF" id="PIRSF000157">
    <property type="entry name" value="Oxoglu_dh_E1"/>
    <property type="match status" value="1"/>
</dbReference>
<evidence type="ECO:0000313" key="14">
    <source>
        <dbReference type="Proteomes" id="UP001230188"/>
    </source>
</evidence>
<keyword evidence="7" id="KW-0786">Thiamine pyrophosphate</keyword>
<dbReference type="InterPro" id="IPR011603">
    <property type="entry name" value="2oxoglutarate_DH_E1"/>
</dbReference>
<keyword evidence="6" id="KW-0560">Oxidoreductase</keyword>
<comment type="cofactor">
    <cofactor evidence="1">
        <name>thiamine diphosphate</name>
        <dbReference type="ChEBI" id="CHEBI:58937"/>
    </cofactor>
</comment>
<protein>
    <recommendedName>
        <fullName evidence="9">2-oxoglutarate dehydrogenase, mitochondrial</fullName>
        <ecNumber evidence="3">1.2.4.2</ecNumber>
    </recommendedName>
    <alternativeName>
        <fullName evidence="10">2-oxoglutarate dehydrogenase complex component E1</fullName>
    </alternativeName>
</protein>
<dbReference type="InterPro" id="IPR031717">
    <property type="entry name" value="ODO-1/KGD_C"/>
</dbReference>
<dbReference type="Proteomes" id="UP001230188">
    <property type="component" value="Unassembled WGS sequence"/>
</dbReference>
<dbReference type="SUPFAM" id="SSF52518">
    <property type="entry name" value="Thiamin diphosphate-binding fold (THDP-binding)"/>
    <property type="match status" value="2"/>
</dbReference>
<organism evidence="13 14">
    <name type="scientific">Chrysophaeum taylorii</name>
    <dbReference type="NCBI Taxonomy" id="2483200"/>
    <lineage>
        <taxon>Eukaryota</taxon>
        <taxon>Sar</taxon>
        <taxon>Stramenopiles</taxon>
        <taxon>Ochrophyta</taxon>
        <taxon>Pelagophyceae</taxon>
        <taxon>Pelagomonadales</taxon>
        <taxon>Pelagomonadaceae</taxon>
        <taxon>Chrysophaeum</taxon>
    </lineage>
</organism>
<evidence type="ECO:0000256" key="5">
    <source>
        <dbReference type="ARBA" id="ARBA00022946"/>
    </source>
</evidence>
<evidence type="ECO:0000256" key="10">
    <source>
        <dbReference type="ARBA" id="ARBA00042984"/>
    </source>
</evidence>
<dbReference type="Pfam" id="PF00364">
    <property type="entry name" value="Biotin_lipoyl"/>
    <property type="match status" value="1"/>
</dbReference>
<dbReference type="InterPro" id="IPR000089">
    <property type="entry name" value="Biotin_lipoyl"/>
</dbReference>
<dbReference type="Pfam" id="PF16078">
    <property type="entry name" value="2-oxogl_dehyd_N"/>
    <property type="match status" value="1"/>
</dbReference>
<accession>A0AAD7UL44</accession>
<dbReference type="Gene3D" id="3.40.50.12470">
    <property type="match status" value="1"/>
</dbReference>
<evidence type="ECO:0000256" key="8">
    <source>
        <dbReference type="ARBA" id="ARBA00037426"/>
    </source>
</evidence>
<dbReference type="Pfam" id="PF02779">
    <property type="entry name" value="Transket_pyr"/>
    <property type="match status" value="1"/>
</dbReference>
<gene>
    <name evidence="13" type="ORF">CTAYLR_008410</name>
</gene>
<dbReference type="InterPro" id="IPR011053">
    <property type="entry name" value="Single_hybrid_motif"/>
</dbReference>
<keyword evidence="4" id="KW-0450">Lipoyl</keyword>
<dbReference type="NCBIfam" id="NF008907">
    <property type="entry name" value="PRK12270.1"/>
    <property type="match status" value="1"/>
</dbReference>
<evidence type="ECO:0000256" key="3">
    <source>
        <dbReference type="ARBA" id="ARBA00012280"/>
    </source>
</evidence>
<dbReference type="AlphaFoldDB" id="A0AAD7UL44"/>
<dbReference type="Gene3D" id="2.40.50.100">
    <property type="match status" value="1"/>
</dbReference>
<dbReference type="PROSITE" id="PS00189">
    <property type="entry name" value="LIPOYL"/>
    <property type="match status" value="1"/>
</dbReference>
<evidence type="ECO:0000256" key="11">
    <source>
        <dbReference type="SAM" id="MobiDB-lite"/>
    </source>
</evidence>
<dbReference type="NCBIfam" id="NF006914">
    <property type="entry name" value="PRK09404.1"/>
    <property type="match status" value="1"/>
</dbReference>
<dbReference type="EMBL" id="JAQMWT010000148">
    <property type="protein sequence ID" value="KAJ8609182.1"/>
    <property type="molecule type" value="Genomic_DNA"/>
</dbReference>
<dbReference type="InterPro" id="IPR032106">
    <property type="entry name" value="2-oxogl_dehyd_N"/>
</dbReference>
<dbReference type="Gene3D" id="1.10.287.1150">
    <property type="entry name" value="TPP helical domain"/>
    <property type="match status" value="1"/>
</dbReference>
<evidence type="ECO:0000256" key="1">
    <source>
        <dbReference type="ARBA" id="ARBA00001964"/>
    </source>
</evidence>
<dbReference type="GO" id="GO:0006099">
    <property type="term" value="P:tricarboxylic acid cycle"/>
    <property type="evidence" value="ECO:0007669"/>
    <property type="project" value="TreeGrafter"/>
</dbReference>
<dbReference type="GO" id="GO:0030976">
    <property type="term" value="F:thiamine pyrophosphate binding"/>
    <property type="evidence" value="ECO:0007669"/>
    <property type="project" value="InterPro"/>
</dbReference>